<keyword evidence="2 5" id="KW-0812">Transmembrane</keyword>
<evidence type="ECO:0008006" key="8">
    <source>
        <dbReference type="Google" id="ProtNLM"/>
    </source>
</evidence>
<dbReference type="OrthoDB" id="59983at2759"/>
<comment type="subcellular location">
    <subcellularLocation>
        <location evidence="1">Membrane</location>
    </subcellularLocation>
</comment>
<evidence type="ECO:0000256" key="3">
    <source>
        <dbReference type="ARBA" id="ARBA00022989"/>
    </source>
</evidence>
<dbReference type="Proteomes" id="UP000247498">
    <property type="component" value="Unassembled WGS sequence"/>
</dbReference>
<keyword evidence="4 5" id="KW-0472">Membrane</keyword>
<gene>
    <name evidence="6" type="ORF">Rsub_03830</name>
</gene>
<reference evidence="6 7" key="1">
    <citation type="journal article" date="2018" name="Sci. Rep.">
        <title>Raphidocelis subcapitata (=Pseudokirchneriella subcapitata) provides an insight into genome evolution and environmental adaptations in the Sphaeropleales.</title>
        <authorList>
            <person name="Suzuki S."/>
            <person name="Yamaguchi H."/>
            <person name="Nakajima N."/>
            <person name="Kawachi M."/>
        </authorList>
    </citation>
    <scope>NUCLEOTIDE SEQUENCE [LARGE SCALE GENOMIC DNA]</scope>
    <source>
        <strain evidence="6 7">NIES-35</strain>
    </source>
</reference>
<feature type="transmembrane region" description="Helical" evidence="5">
    <location>
        <begin position="121"/>
        <end position="138"/>
    </location>
</feature>
<evidence type="ECO:0000256" key="4">
    <source>
        <dbReference type="ARBA" id="ARBA00023136"/>
    </source>
</evidence>
<feature type="transmembrane region" description="Helical" evidence="5">
    <location>
        <begin position="91"/>
        <end position="109"/>
    </location>
</feature>
<proteinExistence type="predicted"/>
<organism evidence="6 7">
    <name type="scientific">Raphidocelis subcapitata</name>
    <dbReference type="NCBI Taxonomy" id="307507"/>
    <lineage>
        <taxon>Eukaryota</taxon>
        <taxon>Viridiplantae</taxon>
        <taxon>Chlorophyta</taxon>
        <taxon>core chlorophytes</taxon>
        <taxon>Chlorophyceae</taxon>
        <taxon>CS clade</taxon>
        <taxon>Sphaeropleales</taxon>
        <taxon>Selenastraceae</taxon>
        <taxon>Raphidocelis</taxon>
    </lineage>
</organism>
<comment type="caution">
    <text evidence="6">The sequence shown here is derived from an EMBL/GenBank/DDBJ whole genome shotgun (WGS) entry which is preliminary data.</text>
</comment>
<dbReference type="InterPro" id="IPR023352">
    <property type="entry name" value="MAPEG-like_dom_sf"/>
</dbReference>
<dbReference type="GO" id="GO:0016020">
    <property type="term" value="C:membrane"/>
    <property type="evidence" value="ECO:0007669"/>
    <property type="project" value="UniProtKB-SubCell"/>
</dbReference>
<evidence type="ECO:0000313" key="6">
    <source>
        <dbReference type="EMBL" id="GBF90975.1"/>
    </source>
</evidence>
<dbReference type="Gene3D" id="1.20.120.550">
    <property type="entry name" value="Membrane associated eicosanoid/glutathione metabolism-like domain"/>
    <property type="match status" value="1"/>
</dbReference>
<name>A0A2V0P1K9_9CHLO</name>
<dbReference type="InParanoid" id="A0A2V0P1K9"/>
<feature type="transmembrane region" description="Helical" evidence="5">
    <location>
        <begin position="68"/>
        <end position="85"/>
    </location>
</feature>
<dbReference type="EMBL" id="BDRX01000021">
    <property type="protein sequence ID" value="GBF90975.1"/>
    <property type="molecule type" value="Genomic_DNA"/>
</dbReference>
<evidence type="ECO:0000313" key="7">
    <source>
        <dbReference type="Proteomes" id="UP000247498"/>
    </source>
</evidence>
<keyword evidence="7" id="KW-1185">Reference proteome</keyword>
<evidence type="ECO:0000256" key="1">
    <source>
        <dbReference type="ARBA" id="ARBA00004370"/>
    </source>
</evidence>
<feature type="transmembrane region" description="Helical" evidence="5">
    <location>
        <begin position="20"/>
        <end position="39"/>
    </location>
</feature>
<sequence length="147" mass="16166">MTAIEVEEGIFKGAALVTASYLVLFSATMVIQGLSRFGMERKALKAKKHFDRYTDPRMRPLDRAVGNLLEWLPVFLGLFWLSIALGADTVMLGWAYVIGRVFYCVLAYSGQGISRTVGAKAPILLATVPMYAVLGMLGREVFTRALA</sequence>
<dbReference type="AlphaFoldDB" id="A0A2V0P1K9"/>
<protein>
    <recommendedName>
        <fullName evidence="8">MAPEG family protein</fullName>
    </recommendedName>
</protein>
<dbReference type="Pfam" id="PF01124">
    <property type="entry name" value="MAPEG"/>
    <property type="match status" value="1"/>
</dbReference>
<evidence type="ECO:0000256" key="5">
    <source>
        <dbReference type="SAM" id="Phobius"/>
    </source>
</evidence>
<accession>A0A2V0P1K9</accession>
<dbReference type="SUPFAM" id="SSF161084">
    <property type="entry name" value="MAPEG domain-like"/>
    <property type="match status" value="1"/>
</dbReference>
<keyword evidence="3 5" id="KW-1133">Transmembrane helix</keyword>
<evidence type="ECO:0000256" key="2">
    <source>
        <dbReference type="ARBA" id="ARBA00022692"/>
    </source>
</evidence>
<dbReference type="InterPro" id="IPR001129">
    <property type="entry name" value="Membr-assoc_MAPEG"/>
</dbReference>